<dbReference type="AlphaFoldDB" id="A0AAD1D9I7"/>
<feature type="chain" id="PRO_5042185503" description="Ankyrin repeat protein" evidence="1">
    <location>
        <begin position="20"/>
        <end position="366"/>
    </location>
</feature>
<protein>
    <recommendedName>
        <fullName evidence="6">Ankyrin repeat protein</fullName>
    </recommendedName>
</protein>
<organism evidence="2 4">
    <name type="scientific">Sphingosinicella microcystinivorans</name>
    <dbReference type="NCBI Taxonomy" id="335406"/>
    <lineage>
        <taxon>Bacteria</taxon>
        <taxon>Pseudomonadati</taxon>
        <taxon>Pseudomonadota</taxon>
        <taxon>Alphaproteobacteria</taxon>
        <taxon>Sphingomonadales</taxon>
        <taxon>Sphingosinicellaceae</taxon>
        <taxon>Sphingosinicella</taxon>
    </lineage>
</organism>
<evidence type="ECO:0008006" key="6">
    <source>
        <dbReference type="Google" id="ProtNLM"/>
    </source>
</evidence>
<name>A0AAD1D9I7_SPHMI</name>
<keyword evidence="5" id="KW-1185">Reference proteome</keyword>
<evidence type="ECO:0000313" key="5">
    <source>
        <dbReference type="Proteomes" id="UP000276029"/>
    </source>
</evidence>
<dbReference type="EMBL" id="AP018711">
    <property type="protein sequence ID" value="BBE35206.1"/>
    <property type="molecule type" value="Genomic_DNA"/>
</dbReference>
<dbReference type="KEGG" id="smic:SmB9_28640"/>
<proteinExistence type="predicted"/>
<dbReference type="Proteomes" id="UP000276029">
    <property type="component" value="Unassembled WGS sequence"/>
</dbReference>
<dbReference type="EMBL" id="RBWX01000007">
    <property type="protein sequence ID" value="RKS92184.1"/>
    <property type="molecule type" value="Genomic_DNA"/>
</dbReference>
<dbReference type="Gene3D" id="1.25.40.20">
    <property type="entry name" value="Ankyrin repeat-containing domain"/>
    <property type="match status" value="1"/>
</dbReference>
<feature type="signal peptide" evidence="1">
    <location>
        <begin position="1"/>
        <end position="19"/>
    </location>
</feature>
<gene>
    <name evidence="3" type="ORF">DFR51_1769</name>
    <name evidence="2" type="ORF">SmB9_28640</name>
</gene>
<evidence type="ECO:0000313" key="2">
    <source>
        <dbReference type="EMBL" id="BBE35206.1"/>
    </source>
</evidence>
<evidence type="ECO:0000256" key="1">
    <source>
        <dbReference type="SAM" id="SignalP"/>
    </source>
</evidence>
<evidence type="ECO:0000313" key="4">
    <source>
        <dbReference type="Proteomes" id="UP000275727"/>
    </source>
</evidence>
<accession>A0AAD1D9I7</accession>
<reference evidence="3 5" key="2">
    <citation type="submission" date="2018-10" db="EMBL/GenBank/DDBJ databases">
        <title>Genomic Encyclopedia of Type Strains, Phase IV (KMG-IV): sequencing the most valuable type-strain genomes for metagenomic binning, comparative biology and taxonomic classification.</title>
        <authorList>
            <person name="Goeker M."/>
        </authorList>
    </citation>
    <scope>NUCLEOTIDE SEQUENCE [LARGE SCALE GENOMIC DNA]</scope>
    <source>
        <strain evidence="3 5">DSM 19791</strain>
    </source>
</reference>
<dbReference type="Proteomes" id="UP000275727">
    <property type="component" value="Chromosome"/>
</dbReference>
<keyword evidence="1" id="KW-0732">Signal</keyword>
<sequence>MRILLVALAVPFLTGYVQAPEELEVPESSPECTTLTMDDPAIEARRALKIKDYRVFTSRGMSSVSSPGLTCKDPDRLEDPVFSRGGTISSDIPDVCGNLYSFYNLPLDKQIAFNRTMGLDSGFVAATGCRAKTRCEMTGEWAVNAANYRYIPHPRDRGTIPDCLGTPERLYALVINRDLENTKSELRKTSKTRSKRNKENSSQIEKALILAAAGGDVQMLKLLMSHIRIPAQLTNEEPLNILEDAILTTATKLGGDFTQERLEVVNFLMKLGARTEYRKGEIKISLLSELLKTTSPKAKERIRLAEILLRWGANPNGSRCPYPEQAGIPGARHFVTDEPPLRWAGDDKELVALLVEAGATPNGHGC</sequence>
<evidence type="ECO:0000313" key="3">
    <source>
        <dbReference type="EMBL" id="RKS92184.1"/>
    </source>
</evidence>
<dbReference type="RefSeq" id="WP_126494842.1">
    <property type="nucleotide sequence ID" value="NZ_AP018711.1"/>
</dbReference>
<dbReference type="InterPro" id="IPR036770">
    <property type="entry name" value="Ankyrin_rpt-contain_sf"/>
</dbReference>
<reference evidence="2 4" key="1">
    <citation type="submission" date="2018-06" db="EMBL/GenBank/DDBJ databases">
        <title>Complete Genome Sequence of the Microcystin-Degrading Bacterium Sphingosinicella microcystinivorans Strain B-9.</title>
        <authorList>
            <person name="Jin H."/>
            <person name="Nishizawa T."/>
            <person name="Guo Y."/>
            <person name="Nishizawa A."/>
            <person name="Park H."/>
            <person name="Kato H."/>
            <person name="Tsuji K."/>
            <person name="Harada K."/>
        </authorList>
    </citation>
    <scope>NUCLEOTIDE SEQUENCE [LARGE SCALE GENOMIC DNA]</scope>
    <source>
        <strain evidence="2 4">B9</strain>
    </source>
</reference>